<accession>A0AAU9Y500</accession>
<feature type="transmembrane region" description="Helical" evidence="6">
    <location>
        <begin position="163"/>
        <end position="183"/>
    </location>
</feature>
<dbReference type="Proteomes" id="UP001159428">
    <property type="component" value="Unassembled WGS sequence"/>
</dbReference>
<evidence type="ECO:0000256" key="5">
    <source>
        <dbReference type="PROSITE-ProRule" id="PRU00581"/>
    </source>
</evidence>
<evidence type="ECO:0000256" key="2">
    <source>
        <dbReference type="ARBA" id="ARBA00022692"/>
    </source>
</evidence>
<organism evidence="8 9">
    <name type="scientific">Pocillopora meandrina</name>
    <dbReference type="NCBI Taxonomy" id="46732"/>
    <lineage>
        <taxon>Eukaryota</taxon>
        <taxon>Metazoa</taxon>
        <taxon>Cnidaria</taxon>
        <taxon>Anthozoa</taxon>
        <taxon>Hexacorallia</taxon>
        <taxon>Scleractinia</taxon>
        <taxon>Astrocoeniina</taxon>
        <taxon>Pocilloporidae</taxon>
        <taxon>Pocillopora</taxon>
    </lineage>
</organism>
<evidence type="ECO:0000256" key="6">
    <source>
        <dbReference type="SAM" id="Phobius"/>
    </source>
</evidence>
<feature type="transmembrane region" description="Helical" evidence="6">
    <location>
        <begin position="114"/>
        <end position="143"/>
    </location>
</feature>
<evidence type="ECO:0000259" key="7">
    <source>
        <dbReference type="PROSITE" id="PS51225"/>
    </source>
</evidence>
<dbReference type="GO" id="GO:0016020">
    <property type="term" value="C:membrane"/>
    <property type="evidence" value="ECO:0007669"/>
    <property type="project" value="UniProtKB-SubCell"/>
</dbReference>
<dbReference type="PROSITE" id="PS51225">
    <property type="entry name" value="MARVEL"/>
    <property type="match status" value="1"/>
</dbReference>
<feature type="domain" description="MARVEL" evidence="7">
    <location>
        <begin position="36"/>
        <end position="189"/>
    </location>
</feature>
<comment type="caution">
    <text evidence="8">The sequence shown here is derived from an EMBL/GenBank/DDBJ whole genome shotgun (WGS) entry which is preliminary data.</text>
</comment>
<evidence type="ECO:0000256" key="3">
    <source>
        <dbReference type="ARBA" id="ARBA00022989"/>
    </source>
</evidence>
<evidence type="ECO:0000313" key="8">
    <source>
        <dbReference type="EMBL" id="CAH3168158.1"/>
    </source>
</evidence>
<dbReference type="EMBL" id="CALNXJ010000172">
    <property type="protein sequence ID" value="CAH3168158.1"/>
    <property type="molecule type" value="Genomic_DNA"/>
</dbReference>
<reference evidence="8 9" key="1">
    <citation type="submission" date="2022-05" db="EMBL/GenBank/DDBJ databases">
        <authorList>
            <consortium name="Genoscope - CEA"/>
            <person name="William W."/>
        </authorList>
    </citation>
    <scope>NUCLEOTIDE SEQUENCE [LARGE SCALE GENOMIC DNA]</scope>
</reference>
<dbReference type="InterPro" id="IPR008253">
    <property type="entry name" value="Marvel"/>
</dbReference>
<comment type="subcellular location">
    <subcellularLocation>
        <location evidence="1">Membrane</location>
        <topology evidence="1">Multi-pass membrane protein</topology>
    </subcellularLocation>
</comment>
<keyword evidence="2 5" id="KW-0812">Transmembrane</keyword>
<name>A0AAU9Y500_9CNID</name>
<feature type="non-terminal residue" evidence="8">
    <location>
        <position position="1"/>
    </location>
</feature>
<evidence type="ECO:0000256" key="1">
    <source>
        <dbReference type="ARBA" id="ARBA00004141"/>
    </source>
</evidence>
<feature type="transmembrane region" description="Helical" evidence="6">
    <location>
        <begin position="82"/>
        <end position="102"/>
    </location>
</feature>
<evidence type="ECO:0000256" key="4">
    <source>
        <dbReference type="ARBA" id="ARBA00023136"/>
    </source>
</evidence>
<protein>
    <recommendedName>
        <fullName evidence="7">MARVEL domain-containing protein</fullName>
    </recommendedName>
</protein>
<keyword evidence="9" id="KW-1185">Reference proteome</keyword>
<dbReference type="Pfam" id="PF01284">
    <property type="entry name" value="MARVEL"/>
    <property type="match status" value="1"/>
</dbReference>
<proteinExistence type="predicted"/>
<dbReference type="AlphaFoldDB" id="A0AAU9Y500"/>
<evidence type="ECO:0000313" key="9">
    <source>
        <dbReference type="Proteomes" id="UP001159428"/>
    </source>
</evidence>
<gene>
    <name evidence="8" type="ORF">PMEA_00008601</name>
</gene>
<sequence length="192" mass="21975">GVRPNHLNQSWIRPRIGSYCNSTFRKLRMETVNLMYLLDPEGMLKILELALLSAAVACTAQYHKDADISNLPEWQTNRLSLFYVVFITGLVTAIFLFVSFLFNLDKRCGSPKGFTFFVTLFSLTWAVFCAVSSGLFGEVVLSLQEDKWDTSKNERIQWRYQHAQAAVIIGFLSFLAFLVDGILHYRITRSTQ</sequence>
<keyword evidence="3 6" id="KW-1133">Transmembrane helix</keyword>
<keyword evidence="4 5" id="KW-0472">Membrane</keyword>